<dbReference type="PANTHER" id="PTHR19372:SF7">
    <property type="entry name" value="SULFITE OXIDASE, MITOCHONDRIAL"/>
    <property type="match status" value="1"/>
</dbReference>
<dbReference type="RefSeq" id="XP_069231398.1">
    <property type="nucleotide sequence ID" value="XM_069371469.1"/>
</dbReference>
<dbReference type="GO" id="GO:0030151">
    <property type="term" value="F:molybdenum ion binding"/>
    <property type="evidence" value="ECO:0007669"/>
    <property type="project" value="InterPro"/>
</dbReference>
<reference evidence="8 9" key="1">
    <citation type="journal article" date="2020" name="Microbiol. Resour. Announc.">
        <title>Draft Genome Sequence of a Cladosporium Species Isolated from the Mesophotic Ascidian Didemnum maculosum.</title>
        <authorList>
            <person name="Gioti A."/>
            <person name="Siaperas R."/>
            <person name="Nikolaivits E."/>
            <person name="Le Goff G."/>
            <person name="Ouazzani J."/>
            <person name="Kotoulas G."/>
            <person name="Topakas E."/>
        </authorList>
    </citation>
    <scope>NUCLEOTIDE SEQUENCE [LARGE SCALE GENOMIC DNA]</scope>
    <source>
        <strain evidence="8 9">TM138-S3</strain>
    </source>
</reference>
<evidence type="ECO:0000256" key="3">
    <source>
        <dbReference type="ARBA" id="ARBA00022723"/>
    </source>
</evidence>
<feature type="region of interest" description="Disordered" evidence="5">
    <location>
        <begin position="1"/>
        <end position="20"/>
    </location>
</feature>
<dbReference type="GO" id="GO:0008482">
    <property type="term" value="F:sulfite oxidase activity"/>
    <property type="evidence" value="ECO:0007669"/>
    <property type="project" value="TreeGrafter"/>
</dbReference>
<dbReference type="SUPFAM" id="SSF56524">
    <property type="entry name" value="Oxidoreductase molybdopterin-binding domain"/>
    <property type="match status" value="1"/>
</dbReference>
<feature type="domain" description="Oxidoreductase molybdopterin-binding" evidence="6">
    <location>
        <begin position="59"/>
        <end position="222"/>
    </location>
</feature>
<dbReference type="EMBL" id="JAAQHG020000007">
    <property type="protein sequence ID" value="KAL1588293.1"/>
    <property type="molecule type" value="Genomic_DNA"/>
</dbReference>
<dbReference type="GO" id="GO:0043546">
    <property type="term" value="F:molybdopterin cofactor binding"/>
    <property type="evidence" value="ECO:0007669"/>
    <property type="project" value="TreeGrafter"/>
</dbReference>
<keyword evidence="3" id="KW-0479">Metal-binding</keyword>
<dbReference type="Pfam" id="PF00174">
    <property type="entry name" value="Oxidored_molyb"/>
    <property type="match status" value="1"/>
</dbReference>
<name>A0AB34KT82_9PEZI</name>
<evidence type="ECO:0000313" key="9">
    <source>
        <dbReference type="Proteomes" id="UP000803884"/>
    </source>
</evidence>
<dbReference type="GO" id="GO:0005739">
    <property type="term" value="C:mitochondrion"/>
    <property type="evidence" value="ECO:0007669"/>
    <property type="project" value="TreeGrafter"/>
</dbReference>
<dbReference type="Gene3D" id="3.90.420.10">
    <property type="entry name" value="Oxidoreductase, molybdopterin-binding domain"/>
    <property type="match status" value="1"/>
</dbReference>
<dbReference type="PRINTS" id="PR00407">
    <property type="entry name" value="EUMOPTERIN"/>
</dbReference>
<dbReference type="InterPro" id="IPR014756">
    <property type="entry name" value="Ig_E-set"/>
</dbReference>
<dbReference type="PANTHER" id="PTHR19372">
    <property type="entry name" value="SULFITE REDUCTASE"/>
    <property type="match status" value="1"/>
</dbReference>
<dbReference type="InterPro" id="IPR005066">
    <property type="entry name" value="MoCF_OxRdtse_dimer"/>
</dbReference>
<keyword evidence="2" id="KW-0500">Molybdenum</keyword>
<keyword evidence="4" id="KW-0560">Oxidoreductase</keyword>
<dbReference type="Gene3D" id="2.60.40.650">
    <property type="match status" value="1"/>
</dbReference>
<evidence type="ECO:0000256" key="2">
    <source>
        <dbReference type="ARBA" id="ARBA00022505"/>
    </source>
</evidence>
<sequence>MSAESDISSHLLEPPEPGDERNAFIKLDPPGFFIRHPPKPHLLESFITPDELLFQTIHMGAAVVDQSKWMLVVDGLVQKPFAINLEALKRLPCRTITSLHECYGSPLKPATTALWRIGNVQWTGVPLNLLLGIARPLSEASYVWSEGLDCGEFAGVESDRYQKDLPMEKAMSDEVLLAFEMNGKPLSQKRGGPVRLVVPGWFGTNSTKWISRITLQEHRATGPFTTRFYNEPDPSGPKGAMRPVWSVEPNSMIVKPRPDEKLTSLEVRVEGWAWSSRNDNTVEVSFDDGQSWMGAKVEPRVDFSWQKFSFVTALDSGNYKVMAKATSRDGLSQPLSGRRNHCHSVAFRVTGDAVDAIQ</sequence>
<evidence type="ECO:0008006" key="10">
    <source>
        <dbReference type="Google" id="ProtNLM"/>
    </source>
</evidence>
<feature type="region of interest" description="Disordered" evidence="5">
    <location>
        <begin position="224"/>
        <end position="243"/>
    </location>
</feature>
<dbReference type="Pfam" id="PF03404">
    <property type="entry name" value="Mo-co_dimer"/>
    <property type="match status" value="1"/>
</dbReference>
<dbReference type="InterPro" id="IPR000572">
    <property type="entry name" value="OxRdtase_Mopterin-bd_dom"/>
</dbReference>
<keyword evidence="9" id="KW-1185">Reference proteome</keyword>
<evidence type="ECO:0000256" key="4">
    <source>
        <dbReference type="ARBA" id="ARBA00023002"/>
    </source>
</evidence>
<evidence type="ECO:0000259" key="7">
    <source>
        <dbReference type="Pfam" id="PF03404"/>
    </source>
</evidence>
<comment type="caution">
    <text evidence="8">The sequence shown here is derived from an EMBL/GenBank/DDBJ whole genome shotgun (WGS) entry which is preliminary data.</text>
</comment>
<feature type="domain" description="Moybdenum cofactor oxidoreductase dimerisation" evidence="7">
    <location>
        <begin position="244"/>
        <end position="300"/>
    </location>
</feature>
<protein>
    <recommendedName>
        <fullName evidence="10">Sulfite oxidase</fullName>
    </recommendedName>
</protein>
<evidence type="ECO:0000313" key="8">
    <source>
        <dbReference type="EMBL" id="KAL1588293.1"/>
    </source>
</evidence>
<proteinExistence type="predicted"/>
<evidence type="ECO:0000256" key="5">
    <source>
        <dbReference type="SAM" id="MobiDB-lite"/>
    </source>
</evidence>
<dbReference type="SUPFAM" id="SSF81296">
    <property type="entry name" value="E set domains"/>
    <property type="match status" value="1"/>
</dbReference>
<dbReference type="Proteomes" id="UP000803884">
    <property type="component" value="Unassembled WGS sequence"/>
</dbReference>
<dbReference type="GO" id="GO:0020037">
    <property type="term" value="F:heme binding"/>
    <property type="evidence" value="ECO:0007669"/>
    <property type="project" value="TreeGrafter"/>
</dbReference>
<evidence type="ECO:0000259" key="6">
    <source>
        <dbReference type="Pfam" id="PF00174"/>
    </source>
</evidence>
<dbReference type="AlphaFoldDB" id="A0AB34KT82"/>
<dbReference type="GeneID" id="96004307"/>
<dbReference type="InterPro" id="IPR036374">
    <property type="entry name" value="OxRdtase_Mopterin-bd_sf"/>
</dbReference>
<dbReference type="GO" id="GO:0006790">
    <property type="term" value="P:sulfur compound metabolic process"/>
    <property type="evidence" value="ECO:0007669"/>
    <property type="project" value="TreeGrafter"/>
</dbReference>
<dbReference type="InterPro" id="IPR008335">
    <property type="entry name" value="Mopterin_OxRdtase_euk"/>
</dbReference>
<evidence type="ECO:0000256" key="1">
    <source>
        <dbReference type="ARBA" id="ARBA00001924"/>
    </source>
</evidence>
<gene>
    <name evidence="8" type="ORF">WHR41_02863</name>
</gene>
<organism evidence="8 9">
    <name type="scientific">Cladosporium halotolerans</name>
    <dbReference type="NCBI Taxonomy" id="1052096"/>
    <lineage>
        <taxon>Eukaryota</taxon>
        <taxon>Fungi</taxon>
        <taxon>Dikarya</taxon>
        <taxon>Ascomycota</taxon>
        <taxon>Pezizomycotina</taxon>
        <taxon>Dothideomycetes</taxon>
        <taxon>Dothideomycetidae</taxon>
        <taxon>Cladosporiales</taxon>
        <taxon>Cladosporiaceae</taxon>
        <taxon>Cladosporium</taxon>
    </lineage>
</organism>
<comment type="cofactor">
    <cofactor evidence="1">
        <name>Mo-molybdopterin</name>
        <dbReference type="ChEBI" id="CHEBI:71302"/>
    </cofactor>
</comment>
<accession>A0AB34KT82</accession>